<evidence type="ECO:0000313" key="2">
    <source>
        <dbReference type="EMBL" id="GFE12421.1"/>
    </source>
</evidence>
<keyword evidence="3" id="KW-1185">Reference proteome</keyword>
<sequence length="131" mass="13972">MPAIEVISAPTGDSKTWVLDFGVVCVRNGLLAAGVSLRGATTPTERRAAAREFLAALADLISHLLLFLAIALLLLLSRSVSRSYTEEAEWKPEPIDTSPQIMPRGPNPAFPVTTYRGGHFRSTLGSVALAA</sequence>
<evidence type="ECO:0000313" key="3">
    <source>
        <dbReference type="Proteomes" id="UP000430079"/>
    </source>
</evidence>
<dbReference type="EMBL" id="BLIO01000001">
    <property type="protein sequence ID" value="GFE12421.1"/>
    <property type="molecule type" value="Genomic_DNA"/>
</dbReference>
<name>A0A640SQ17_9ACTN</name>
<dbReference type="Proteomes" id="UP000430079">
    <property type="component" value="Unassembled WGS sequence"/>
</dbReference>
<comment type="caution">
    <text evidence="2">The sequence shown here is derived from an EMBL/GenBank/DDBJ whole genome shotgun (WGS) entry which is preliminary data.</text>
</comment>
<organism evidence="2 3">
    <name type="scientific">Streptomyces glebosus</name>
    <dbReference type="NCBI Taxonomy" id="249580"/>
    <lineage>
        <taxon>Bacteria</taxon>
        <taxon>Bacillati</taxon>
        <taxon>Actinomycetota</taxon>
        <taxon>Actinomycetes</taxon>
        <taxon>Kitasatosporales</taxon>
        <taxon>Streptomycetaceae</taxon>
        <taxon>Streptomyces</taxon>
    </lineage>
</organism>
<keyword evidence="1" id="KW-0812">Transmembrane</keyword>
<proteinExistence type="predicted"/>
<keyword evidence="1" id="KW-1133">Transmembrane helix</keyword>
<evidence type="ECO:0000256" key="1">
    <source>
        <dbReference type="SAM" id="Phobius"/>
    </source>
</evidence>
<keyword evidence="1" id="KW-0472">Membrane</keyword>
<gene>
    <name evidence="2" type="ORF">Sgleb_04680</name>
</gene>
<dbReference type="AlphaFoldDB" id="A0A640SQ17"/>
<protein>
    <submittedName>
        <fullName evidence="2">Uncharacterized protein</fullName>
    </submittedName>
</protein>
<reference evidence="2 3" key="1">
    <citation type="submission" date="2019-12" db="EMBL/GenBank/DDBJ databases">
        <title>Whole genome shotgun sequence of Streptomyces hygroscopicus subsp. glebosus NBRC 13786.</title>
        <authorList>
            <person name="Ichikawa N."/>
            <person name="Kimura A."/>
            <person name="Kitahashi Y."/>
            <person name="Komaki H."/>
            <person name="Tamura T."/>
        </authorList>
    </citation>
    <scope>NUCLEOTIDE SEQUENCE [LARGE SCALE GENOMIC DNA]</scope>
    <source>
        <strain evidence="2 3">NBRC 13786</strain>
    </source>
</reference>
<accession>A0A640SQ17</accession>
<feature type="transmembrane region" description="Helical" evidence="1">
    <location>
        <begin position="53"/>
        <end position="76"/>
    </location>
</feature>